<dbReference type="InterPro" id="IPR017907">
    <property type="entry name" value="Znf_RING_CS"/>
</dbReference>
<evidence type="ECO:0000256" key="4">
    <source>
        <dbReference type="ARBA" id="ARBA00008704"/>
    </source>
</evidence>
<evidence type="ECO:0000256" key="5">
    <source>
        <dbReference type="ARBA" id="ARBA00009026"/>
    </source>
</evidence>
<dbReference type="Gene3D" id="3.40.50.150">
    <property type="entry name" value="Vaccinia Virus protein VP39"/>
    <property type="match status" value="1"/>
</dbReference>
<dbReference type="GO" id="GO:0005778">
    <property type="term" value="C:peroxisomal membrane"/>
    <property type="evidence" value="ECO:0007669"/>
    <property type="project" value="UniProtKB-SubCell"/>
</dbReference>
<evidence type="ECO:0000256" key="14">
    <source>
        <dbReference type="ARBA" id="ARBA00022833"/>
    </source>
</evidence>
<feature type="region of interest" description="Disordered" evidence="24">
    <location>
        <begin position="636"/>
        <end position="659"/>
    </location>
</feature>
<dbReference type="GO" id="GO:0001510">
    <property type="term" value="P:RNA methylation"/>
    <property type="evidence" value="ECO:0007669"/>
    <property type="project" value="InterPro"/>
</dbReference>
<dbReference type="InterPro" id="IPR006845">
    <property type="entry name" value="Pex_N"/>
</dbReference>
<evidence type="ECO:0000256" key="6">
    <source>
        <dbReference type="ARBA" id="ARBA00021330"/>
    </source>
</evidence>
<keyword evidence="18" id="KW-1133">Transmembrane helix</keyword>
<dbReference type="Pfam" id="PF13489">
    <property type="entry name" value="Methyltransf_23"/>
    <property type="match status" value="1"/>
</dbReference>
<evidence type="ECO:0000256" key="10">
    <source>
        <dbReference type="ARBA" id="ARBA00022691"/>
    </source>
</evidence>
<evidence type="ECO:0000256" key="7">
    <source>
        <dbReference type="ARBA" id="ARBA00022448"/>
    </source>
</evidence>
<dbReference type="GO" id="GO:0005634">
    <property type="term" value="C:nucleus"/>
    <property type="evidence" value="ECO:0007669"/>
    <property type="project" value="TreeGrafter"/>
</dbReference>
<keyword evidence="13" id="KW-0863">Zinc-finger</keyword>
<feature type="compositionally biased region" description="Polar residues" evidence="24">
    <location>
        <begin position="979"/>
        <end position="991"/>
    </location>
</feature>
<evidence type="ECO:0000256" key="18">
    <source>
        <dbReference type="ARBA" id="ARBA00022989"/>
    </source>
</evidence>
<evidence type="ECO:0000313" key="26">
    <source>
        <dbReference type="EMBL" id="CAI8013960.1"/>
    </source>
</evidence>
<evidence type="ECO:0000256" key="3">
    <source>
        <dbReference type="ARBA" id="ARBA00004906"/>
    </source>
</evidence>
<feature type="region of interest" description="Disordered" evidence="24">
    <location>
        <begin position="1384"/>
        <end position="1418"/>
    </location>
</feature>
<dbReference type="PANTHER" id="PTHR21404:SF3">
    <property type="entry name" value="SMALL RNA 2'-O-METHYLTRANSFERASE"/>
    <property type="match status" value="1"/>
</dbReference>
<evidence type="ECO:0000256" key="20">
    <source>
        <dbReference type="ARBA" id="ARBA00023140"/>
    </source>
</evidence>
<comment type="cofactor">
    <cofactor evidence="1">
        <name>Mg(2+)</name>
        <dbReference type="ChEBI" id="CHEBI:18420"/>
    </cofactor>
</comment>
<evidence type="ECO:0000313" key="27">
    <source>
        <dbReference type="Proteomes" id="UP001174909"/>
    </source>
</evidence>
<protein>
    <recommendedName>
        <fullName evidence="6">Small RNA 2'-O-methyltransferase</fullName>
        <ecNumber evidence="22">2.1.1.386</ecNumber>
    </recommendedName>
</protein>
<evidence type="ECO:0000256" key="11">
    <source>
        <dbReference type="ARBA" id="ARBA00022692"/>
    </source>
</evidence>
<keyword evidence="9" id="KW-0808">Transferase</keyword>
<comment type="subcellular location">
    <subcellularLocation>
        <location evidence="2">Peroxisome membrane</location>
        <topology evidence="2">Multi-pass membrane protein</topology>
    </subcellularLocation>
</comment>
<comment type="caution">
    <text evidence="26">The sequence shown here is derived from an EMBL/GenBank/DDBJ whole genome shotgun (WGS) entry which is preliminary data.</text>
</comment>
<feature type="compositionally biased region" description="Low complexity" evidence="24">
    <location>
        <begin position="301"/>
        <end position="315"/>
    </location>
</feature>
<proteinExistence type="inferred from homology"/>
<name>A0AA35WGZ6_GEOBA</name>
<keyword evidence="11" id="KW-0812">Transmembrane</keyword>
<dbReference type="Proteomes" id="UP001174909">
    <property type="component" value="Unassembled WGS sequence"/>
</dbReference>
<keyword evidence="27" id="KW-1185">Reference proteome</keyword>
<dbReference type="GO" id="GO:0090486">
    <property type="term" value="F:small RNA 2'-O-methyltransferase activity"/>
    <property type="evidence" value="ECO:0007669"/>
    <property type="project" value="UniProtKB-EC"/>
</dbReference>
<feature type="region of interest" description="Disordered" evidence="24">
    <location>
        <begin position="500"/>
        <end position="523"/>
    </location>
</feature>
<evidence type="ECO:0000256" key="21">
    <source>
        <dbReference type="ARBA" id="ARBA00023158"/>
    </source>
</evidence>
<feature type="region of interest" description="Disordered" evidence="24">
    <location>
        <begin position="917"/>
        <end position="939"/>
    </location>
</feature>
<dbReference type="PANTHER" id="PTHR21404">
    <property type="entry name" value="HEN1"/>
    <property type="match status" value="1"/>
</dbReference>
<keyword evidence="8" id="KW-0489">Methyltransferase</keyword>
<feature type="compositionally biased region" description="Basic and acidic residues" evidence="24">
    <location>
        <begin position="505"/>
        <end position="523"/>
    </location>
</feature>
<evidence type="ECO:0000256" key="17">
    <source>
        <dbReference type="ARBA" id="ARBA00022927"/>
    </source>
</evidence>
<evidence type="ECO:0000256" key="24">
    <source>
        <dbReference type="SAM" id="MobiDB-lite"/>
    </source>
</evidence>
<feature type="compositionally biased region" description="Polar residues" evidence="24">
    <location>
        <begin position="928"/>
        <end position="939"/>
    </location>
</feature>
<feature type="region of interest" description="Disordered" evidence="24">
    <location>
        <begin position="394"/>
        <end position="435"/>
    </location>
</feature>
<feature type="region of interest" description="Disordered" evidence="24">
    <location>
        <begin position="292"/>
        <end position="348"/>
    </location>
</feature>
<keyword evidence="17" id="KW-0653">Protein transport</keyword>
<keyword evidence="10" id="KW-0949">S-adenosyl-L-methionine</keyword>
<dbReference type="EC" id="2.1.1.386" evidence="22"/>
<dbReference type="GO" id="GO:0030422">
    <property type="term" value="P:siRNA processing"/>
    <property type="evidence" value="ECO:0007669"/>
    <property type="project" value="TreeGrafter"/>
</dbReference>
<comment type="catalytic activity">
    <reaction evidence="23">
        <text>small RNA 3'-end nucleotide + S-adenosyl-L-methionine = small RNA 3'-end 2'-O-methylnucleotide + S-adenosyl-L-homocysteine + H(+)</text>
        <dbReference type="Rhea" id="RHEA:37887"/>
        <dbReference type="Rhea" id="RHEA-COMP:10415"/>
        <dbReference type="Rhea" id="RHEA-COMP:10416"/>
        <dbReference type="ChEBI" id="CHEBI:15378"/>
        <dbReference type="ChEBI" id="CHEBI:57856"/>
        <dbReference type="ChEBI" id="CHEBI:59789"/>
        <dbReference type="ChEBI" id="CHEBI:74896"/>
        <dbReference type="ChEBI" id="CHEBI:74898"/>
        <dbReference type="EC" id="2.1.1.386"/>
    </reaction>
</comment>
<organism evidence="26 27">
    <name type="scientific">Geodia barretti</name>
    <name type="common">Barrett's horny sponge</name>
    <dbReference type="NCBI Taxonomy" id="519541"/>
    <lineage>
        <taxon>Eukaryota</taxon>
        <taxon>Metazoa</taxon>
        <taxon>Porifera</taxon>
        <taxon>Demospongiae</taxon>
        <taxon>Heteroscleromorpha</taxon>
        <taxon>Tetractinellida</taxon>
        <taxon>Astrophorina</taxon>
        <taxon>Geodiidae</taxon>
        <taxon>Geodia</taxon>
    </lineage>
</organism>
<evidence type="ECO:0000256" key="2">
    <source>
        <dbReference type="ARBA" id="ARBA00004585"/>
    </source>
</evidence>
<dbReference type="GO" id="GO:0003723">
    <property type="term" value="F:RNA binding"/>
    <property type="evidence" value="ECO:0007669"/>
    <property type="project" value="UniProtKB-KW"/>
</dbReference>
<comment type="pathway">
    <text evidence="3">Protein modification; protein ubiquitination.</text>
</comment>
<feature type="compositionally biased region" description="Low complexity" evidence="24">
    <location>
        <begin position="645"/>
        <end position="654"/>
    </location>
</feature>
<dbReference type="InterPro" id="IPR013083">
    <property type="entry name" value="Znf_RING/FYVE/PHD"/>
</dbReference>
<evidence type="ECO:0000259" key="25">
    <source>
        <dbReference type="Pfam" id="PF04757"/>
    </source>
</evidence>
<keyword evidence="14" id="KW-0862">Zinc</keyword>
<evidence type="ECO:0000256" key="12">
    <source>
        <dbReference type="ARBA" id="ARBA00022723"/>
    </source>
</evidence>
<dbReference type="SUPFAM" id="SSF57850">
    <property type="entry name" value="RING/U-box"/>
    <property type="match status" value="1"/>
</dbReference>
<feature type="compositionally biased region" description="Polar residues" evidence="24">
    <location>
        <begin position="336"/>
        <end position="348"/>
    </location>
</feature>
<evidence type="ECO:0000256" key="9">
    <source>
        <dbReference type="ARBA" id="ARBA00022679"/>
    </source>
</evidence>
<evidence type="ECO:0000256" key="15">
    <source>
        <dbReference type="ARBA" id="ARBA00022842"/>
    </source>
</evidence>
<dbReference type="InterPro" id="IPR026610">
    <property type="entry name" value="Hen1"/>
</dbReference>
<comment type="similarity">
    <text evidence="4">Belongs to the pex2/pex10/pex12 family.</text>
</comment>
<gene>
    <name evidence="26" type="ORF">GBAR_LOCUS8782</name>
</gene>
<dbReference type="EMBL" id="CASHTH010001315">
    <property type="protein sequence ID" value="CAI8013960.1"/>
    <property type="molecule type" value="Genomic_DNA"/>
</dbReference>
<keyword evidence="7" id="KW-0813">Transport</keyword>
<dbReference type="GO" id="GO:0008270">
    <property type="term" value="F:zinc ion binding"/>
    <property type="evidence" value="ECO:0007669"/>
    <property type="project" value="UniProtKB-KW"/>
</dbReference>
<sequence length="1418" mass="160019">MSERVLRVSQLDAAELDEDLVSVLQEQLLAVFKVLPTASLAFKPELRAALKTFLWWTSVRVTGQTFGQRMLDVQYSTKSAVGSNLTSRHKWTLLLLSVCLDWLIARAHVLNTISGLNLVPRRLEGLLDYLAAAVSTLSLLNFTVFLLRGSYPTLCNRLAGVHVAPSKPQVLRGLAFDLMNREIMWHGFAEFLFFILPHVNTFALRNWLRRVCLPPSPPPPNPSLCAVCEELPTLTQIASCGHVYCYYCLQANWTRGREIAVVSGNDEDWPGKAEQLLQQQLKNVQEECRQLRESYRREGSTSRLSRSSRTNSTHSLVQGSKTQTPPSLTPPHLNPHTFTPHTVSGHLTTPQTSNLPLALGLASSASLSSLRSTHSELARPTMTSSRHNQQRLSYNVPGKRGENLRTKKAGGKRNIPQTGHISTHRTEGKNYLSTPARSLDNGYSSGGVAGGRDFNSGGVTTRPGKASGGDRALYTLSSPLSLPTTSTVGVPVTLTSLQLSGSVRTRREEDGGRGEERGRGRQLEHEVAVLEQQLSEKTRTARSHVEELTCMRSELARERASLAREKQEVLESASVQLKREKASHEERCRDLLGQLERLRGDKREGDREIGSLRASLKGSQGEVARLSESLSRLGLQLERERESHTSSSRSLHAAAEGHRSKVAALEEALGRCREEIATHISQLGELEAAHRSEVDTLRNQVRDLEEGVSGLKLQLEQRSDEVARLERELTSATTQSQGLLQEKTDRVCRLEAQLRELERGSEEERGREKRRDEELRRSLEQSEGVRRSLLAQVERNGEELEKMTERLGTLQQREAEAERCRAEASQLHHLVGELQRDKREREAEVKDSREEQRRLKVELGKTRAQLDSVKSQLQQARQREAEYSRATAELVKEAGQVRTESGRVKAELEVCRRELRETREEGRKKAGSQMNSVSSLNQELASRTQQVLEMEELLRTQQTEAAARRTELEHSLSGCRGELQSQSQEADQLRQQLGLAQKRAEDLQRQVAQHEAVRRNSSAETERQLSSKENELAVLRRRLHSLQESHSTVLASSEALSATHRKAEAQVAGQLRVRQEELSRTRAQVSSLSIELTAEKNVSDDLRSQLTLARAEAARHQAHMQRAASLASPPLTTSRTRPAAPPLPAARGTNATVLDMGCAESKLLRLLRRVPCVRELVGVDVQTSLLEAKQHGLQPLISDFVMRRPDPLTIHLMHGSIDEADERLTDFDLMACVEVIEHLDPPVLARVPTAVFRDMQPKTVIVSTPNSEFNILFPDFHGFRHPDHRFEWTRSQFRQWQVMECVYPHREPLPVGERLQHEVEYRLLQLLRWREREGEEEGEVKIRLDSLLKYQHIRELCSTVEEIREAVKSSGVVKRVEEDEVVMDLNQWSPESSRQGEEEEKEEGERLNCEFRDPEKWD</sequence>
<feature type="domain" description="Pex N-terminal" evidence="25">
    <location>
        <begin position="17"/>
        <end position="206"/>
    </location>
</feature>
<comment type="similarity">
    <text evidence="5">Belongs to the methyltransferase superfamily. HEN1 family.</text>
</comment>
<feature type="region of interest" description="Disordered" evidence="24">
    <location>
        <begin position="958"/>
        <end position="993"/>
    </location>
</feature>
<keyword evidence="20" id="KW-0576">Peroxisome</keyword>
<dbReference type="PROSITE" id="PS00518">
    <property type="entry name" value="ZF_RING_1"/>
    <property type="match status" value="1"/>
</dbReference>
<evidence type="ECO:0000256" key="23">
    <source>
        <dbReference type="ARBA" id="ARBA00048418"/>
    </source>
</evidence>
<feature type="region of interest" description="Disordered" evidence="24">
    <location>
        <begin position="1121"/>
        <end position="1148"/>
    </location>
</feature>
<dbReference type="SUPFAM" id="SSF53335">
    <property type="entry name" value="S-adenosyl-L-methionine-dependent methyltransferases"/>
    <property type="match status" value="1"/>
</dbReference>
<feature type="compositionally biased region" description="Basic and acidic residues" evidence="24">
    <location>
        <begin position="1403"/>
        <end position="1418"/>
    </location>
</feature>
<evidence type="ECO:0000256" key="13">
    <source>
        <dbReference type="ARBA" id="ARBA00022771"/>
    </source>
</evidence>
<accession>A0AA35WGZ6</accession>
<evidence type="ECO:0000256" key="19">
    <source>
        <dbReference type="ARBA" id="ARBA00023136"/>
    </source>
</evidence>
<dbReference type="InterPro" id="IPR029063">
    <property type="entry name" value="SAM-dependent_MTases_sf"/>
</dbReference>
<evidence type="ECO:0000256" key="16">
    <source>
        <dbReference type="ARBA" id="ARBA00022884"/>
    </source>
</evidence>
<evidence type="ECO:0000256" key="22">
    <source>
        <dbReference type="ARBA" id="ARBA00035025"/>
    </source>
</evidence>
<feature type="compositionally biased region" description="Low complexity" evidence="24">
    <location>
        <begin position="1121"/>
        <end position="1138"/>
    </location>
</feature>
<evidence type="ECO:0000256" key="8">
    <source>
        <dbReference type="ARBA" id="ARBA00022603"/>
    </source>
</evidence>
<keyword evidence="16" id="KW-0694">RNA-binding</keyword>
<dbReference type="GO" id="GO:0015031">
    <property type="term" value="P:protein transport"/>
    <property type="evidence" value="ECO:0007669"/>
    <property type="project" value="UniProtKB-KW"/>
</dbReference>
<keyword evidence="12" id="KW-0479">Metal-binding</keyword>
<evidence type="ECO:0000256" key="1">
    <source>
        <dbReference type="ARBA" id="ARBA00001946"/>
    </source>
</evidence>
<dbReference type="Gene3D" id="3.30.40.10">
    <property type="entry name" value="Zinc/RING finger domain, C3HC4 (zinc finger)"/>
    <property type="match status" value="1"/>
</dbReference>
<keyword evidence="21" id="KW-0943">RNA-mediated gene silencing</keyword>
<keyword evidence="15" id="KW-0460">Magnesium</keyword>
<reference evidence="26" key="1">
    <citation type="submission" date="2023-03" db="EMBL/GenBank/DDBJ databases">
        <authorList>
            <person name="Steffen K."/>
            <person name="Cardenas P."/>
        </authorList>
    </citation>
    <scope>NUCLEOTIDE SEQUENCE</scope>
</reference>
<feature type="compositionally biased region" description="Polar residues" evidence="24">
    <location>
        <begin position="316"/>
        <end position="326"/>
    </location>
</feature>
<dbReference type="Pfam" id="PF04757">
    <property type="entry name" value="Pex2_Pex12"/>
    <property type="match status" value="1"/>
</dbReference>
<keyword evidence="19" id="KW-0472">Membrane</keyword>
<feature type="region of interest" description="Disordered" evidence="24">
    <location>
        <begin position="758"/>
        <end position="778"/>
    </location>
</feature>